<dbReference type="Proteomes" id="UP000265618">
    <property type="component" value="Unassembled WGS sequence"/>
</dbReference>
<reference evidence="1 2" key="1">
    <citation type="journal article" date="2018" name="PLoS ONE">
        <title>The draft genome of Kipferlia bialata reveals reductive genome evolution in fornicate parasites.</title>
        <authorList>
            <person name="Tanifuji G."/>
            <person name="Takabayashi S."/>
            <person name="Kume K."/>
            <person name="Takagi M."/>
            <person name="Nakayama T."/>
            <person name="Kamikawa R."/>
            <person name="Inagaki Y."/>
            <person name="Hashimoto T."/>
        </authorList>
    </citation>
    <scope>NUCLEOTIDE SEQUENCE [LARGE SCALE GENOMIC DNA]</scope>
    <source>
        <strain evidence="1">NY0173</strain>
    </source>
</reference>
<keyword evidence="2" id="KW-1185">Reference proteome</keyword>
<protein>
    <submittedName>
        <fullName evidence="1">Uncharacterized protein</fullName>
    </submittedName>
</protein>
<sequence>MYPQKVRRFLYMYLGILPSCDTAMMTFTRGVFVISCYPHSVLMVNHEKAVDIVLCLEMWRAGLLSSLSIRKSSEHNTDTIKMAKARVSYHLVDVSSPTGVFAKSLSKALAGTGAVIFYGPDGVWNESALEYVHQILDQSATKVTRAGQTMVFEKSHCRLKVPLHNRKIYLCGARDFMQVEESPAFVVRCTPFRATSSLQLLKVLDDATPDNGDLGPLRQAAEYEEDSQQGRIQFWAAISRLRELFSLKHRGDAAYINNGLRKEVEFSAYHGQYTGAYSKLCAMWSHTEITDFLCSLYALVRDVMSRFTSPEIRKYQSLDVQLEYLRGALGDIRKEKDVLSLHKSVVTRAFRNATGRMLAEASQSAYSAAEAIMVCMAYLNLALVADEALSPDDYLVYRHVYSQDWDALRACCSPTKLLNLQTQFISVVSKLNGHPKLQVAVDRLFLLEAAGPLLDGVCASVLGSESNLAAAAEIILTCDGAMHALAGLVGNSPRRASVFGSTSVSHNVYISPDIVGRSLNDLCLYRLLLLLSVLNPAGFLTIASAANRASSMGVYIEGLATTPVHPPIDTVLAKAIATQSPLWSVLLAPFVKSLVTSSAPCSFVVLSFTAQTYAESLVSRVLSGMDIIPLFSLYPGMPPSRVAVVPFHSIAHLSPDDPTLFQPCKVILLVNESTPLHQWPLLDSIVKRSVGGRCFGLLTHSRPVMLSASRVPHATLASLSPSVHTLQHSPGCAPYVCPVFSNSMRRSLLAYIVSLGLAESFSEAGSSTGFEADLTLELLVRQITTMACLVAPEAGLVQDMYSHPLLTRSTEVPFPDYEPTGSFRLTNYWHCAPEVKQASLHNTLTDVGAAVSWTRECHTLDQRMFFGRHIQRMLRGYADILCFEGATTPLYPMTCTLPGDYKEVNDNNLFRRPGLKREDSCRSRVFSVARSNHSLAASTRQTPRRTLSRTHALQPICSARNSIESGSQYAIGRHATHSVVSHSSHGRQRRIKAALEHMLEKASSSEDKTIVLTPSEDTFVKSLIPEACPLDLMAFCQALESAHASTDPMTLVSTTDYFSPLAMSPVLNRPRVLHSLRSMLQRVYSGNKVAREGSEGSRDTGQEDLCDLSFEALDMIQTTETEEVVHSLETLLSMHPISSWHDQTPDITHLSYGAKLVLLQTMLILYSKNAHVPYHLCSYEATLTEPVVGNGELVVSLQTQSKGFYVSSDSGDVVAHSYRVPTGLVTVYLRVANNQGEATCKCVDADGGVRLRQDSALTCARLENPTSGMDMVTMYMPVMLDRIRIAQVRCRSTLLYRDWFGSFGCFFEVVSKSTI</sequence>
<organism evidence="1 2">
    <name type="scientific">Kipferlia bialata</name>
    <dbReference type="NCBI Taxonomy" id="797122"/>
    <lineage>
        <taxon>Eukaryota</taxon>
        <taxon>Metamonada</taxon>
        <taxon>Carpediemonas-like organisms</taxon>
        <taxon>Kipferlia</taxon>
    </lineage>
</organism>
<name>A0A9K3CQU8_9EUKA</name>
<comment type="caution">
    <text evidence="1">The sequence shown here is derived from an EMBL/GenBank/DDBJ whole genome shotgun (WGS) entry which is preliminary data.</text>
</comment>
<proteinExistence type="predicted"/>
<gene>
    <name evidence="1" type="ORF">KIPB_001576</name>
</gene>
<evidence type="ECO:0000313" key="2">
    <source>
        <dbReference type="Proteomes" id="UP000265618"/>
    </source>
</evidence>
<accession>A0A9K3CQU8</accession>
<evidence type="ECO:0000313" key="1">
    <source>
        <dbReference type="EMBL" id="GIQ80737.1"/>
    </source>
</evidence>
<dbReference type="EMBL" id="BDIP01000231">
    <property type="protein sequence ID" value="GIQ80737.1"/>
    <property type="molecule type" value="Genomic_DNA"/>
</dbReference>